<dbReference type="OrthoDB" id="9786766at2"/>
<evidence type="ECO:0000313" key="3">
    <source>
        <dbReference type="Proteomes" id="UP000310636"/>
    </source>
</evidence>
<feature type="domain" description="Carbohydrate-binding" evidence="1">
    <location>
        <begin position="72"/>
        <end position="265"/>
    </location>
</feature>
<dbReference type="GO" id="GO:0030246">
    <property type="term" value="F:carbohydrate binding"/>
    <property type="evidence" value="ECO:0007669"/>
    <property type="project" value="InterPro"/>
</dbReference>
<dbReference type="PANTHER" id="PTHR35532">
    <property type="entry name" value="SIMILAR TO POLYHYDROXYALKANOATE DEPOLYMERASE"/>
    <property type="match status" value="1"/>
</dbReference>
<dbReference type="GO" id="GO:0016052">
    <property type="term" value="P:carbohydrate catabolic process"/>
    <property type="evidence" value="ECO:0007669"/>
    <property type="project" value="InterPro"/>
</dbReference>
<organism evidence="2 3">
    <name type="scientific">Cohnella fermenti</name>
    <dbReference type="NCBI Taxonomy" id="2565925"/>
    <lineage>
        <taxon>Bacteria</taxon>
        <taxon>Bacillati</taxon>
        <taxon>Bacillota</taxon>
        <taxon>Bacilli</taxon>
        <taxon>Bacillales</taxon>
        <taxon>Paenibacillaceae</taxon>
        <taxon>Cohnella</taxon>
    </lineage>
</organism>
<dbReference type="GO" id="GO:0004553">
    <property type="term" value="F:hydrolase activity, hydrolyzing O-glycosyl compounds"/>
    <property type="evidence" value="ECO:0007669"/>
    <property type="project" value="InterPro"/>
</dbReference>
<dbReference type="CDD" id="cd09620">
    <property type="entry name" value="CBM9_like_3"/>
    <property type="match status" value="1"/>
</dbReference>
<keyword evidence="3" id="KW-1185">Reference proteome</keyword>
<dbReference type="Pfam" id="PF06452">
    <property type="entry name" value="CBM9_1"/>
    <property type="match status" value="1"/>
</dbReference>
<evidence type="ECO:0000259" key="1">
    <source>
        <dbReference type="Pfam" id="PF06452"/>
    </source>
</evidence>
<dbReference type="PANTHER" id="PTHR35532:SF5">
    <property type="entry name" value="CARBOHYDRATE-BINDING DOMAIN-CONTAINING PROTEIN"/>
    <property type="match status" value="1"/>
</dbReference>
<gene>
    <name evidence="2" type="ORF">E6C55_24620</name>
</gene>
<dbReference type="EMBL" id="SSOB01000039">
    <property type="protein sequence ID" value="THF74587.1"/>
    <property type="molecule type" value="Genomic_DNA"/>
</dbReference>
<accession>A0A4S4BIX2</accession>
<evidence type="ECO:0000313" key="2">
    <source>
        <dbReference type="EMBL" id="THF74587.1"/>
    </source>
</evidence>
<dbReference type="Proteomes" id="UP000310636">
    <property type="component" value="Unassembled WGS sequence"/>
</dbReference>
<protein>
    <recommendedName>
        <fullName evidence="1">Carbohydrate-binding domain-containing protein</fullName>
    </recommendedName>
</protein>
<dbReference type="InterPro" id="IPR010502">
    <property type="entry name" value="Carb-bd_dom_fam9"/>
</dbReference>
<dbReference type="AlphaFoldDB" id="A0A4S4BIX2"/>
<reference evidence="2 3" key="1">
    <citation type="submission" date="2019-04" db="EMBL/GenBank/DDBJ databases">
        <title>Cohnella sp. nov. isolated from preserved vegetables.</title>
        <authorList>
            <person name="Lin S.-Y."/>
            <person name="Hung M.-H."/>
            <person name="Young C.-C."/>
        </authorList>
    </citation>
    <scope>NUCLEOTIDE SEQUENCE [LARGE SCALE GENOMIC DNA]</scope>
    <source>
        <strain evidence="2 3">CC-MHH1044</strain>
    </source>
</reference>
<sequence length="277" mass="31204">MRKRMLPLSRMSGSFPFPQHRPAAVSIVLRKAVPLDDSGGTALCSRRLDDPTREVLAILRYTCHRIDTELAIDGNLAKPEWLLAPGASLLDTVTGAVPVQPTTAKLLWSERFLYVAFACEDDAPNATMTGFNDKLYEEEVVEIFVDDDNDLRTYIEIEVNPLNAVLHYAIHNHPDGHSLAFARTDCRLTTAVRLDPEQRRWTAEIAIPFTEFVAARRSPPHPGDEWRMNLYRIDRPQDGSPDEYSAWSPTGEVQFHKPDRFGLLIFADREGSSPPPP</sequence>
<comment type="caution">
    <text evidence="2">The sequence shown here is derived from an EMBL/GenBank/DDBJ whole genome shotgun (WGS) entry which is preliminary data.</text>
</comment>
<name>A0A4S4BIX2_9BACL</name>
<dbReference type="SUPFAM" id="SSF49344">
    <property type="entry name" value="CBD9-like"/>
    <property type="match status" value="1"/>
</dbReference>
<proteinExistence type="predicted"/>
<dbReference type="Gene3D" id="2.60.40.1190">
    <property type="match status" value="1"/>
</dbReference>
<dbReference type="RefSeq" id="WP_136372484.1">
    <property type="nucleotide sequence ID" value="NZ_SSOB01000039.1"/>
</dbReference>